<evidence type="ECO:0000256" key="2">
    <source>
        <dbReference type="ARBA" id="ARBA00008574"/>
    </source>
</evidence>
<dbReference type="GO" id="GO:0005783">
    <property type="term" value="C:endoplasmic reticulum"/>
    <property type="evidence" value="ECO:0007669"/>
    <property type="project" value="TreeGrafter"/>
</dbReference>
<protein>
    <recommendedName>
        <fullName evidence="10">Palmitoyltransferase</fullName>
        <ecNumber evidence="10">2.3.1.225</ecNumber>
    </recommendedName>
</protein>
<comment type="caution">
    <text evidence="12">The sequence shown here is derived from an EMBL/GenBank/DDBJ whole genome shotgun (WGS) entry which is preliminary data.</text>
</comment>
<proteinExistence type="inferred from homology"/>
<organism evidence="12 13">
    <name type="scientific">Pomacea canaliculata</name>
    <name type="common">Golden apple snail</name>
    <dbReference type="NCBI Taxonomy" id="400727"/>
    <lineage>
        <taxon>Eukaryota</taxon>
        <taxon>Metazoa</taxon>
        <taxon>Spiralia</taxon>
        <taxon>Lophotrochozoa</taxon>
        <taxon>Mollusca</taxon>
        <taxon>Gastropoda</taxon>
        <taxon>Caenogastropoda</taxon>
        <taxon>Architaenioglossa</taxon>
        <taxon>Ampullarioidea</taxon>
        <taxon>Ampullariidae</taxon>
        <taxon>Pomacea</taxon>
    </lineage>
</organism>
<comment type="domain">
    <text evidence="10">The DHHC domain is required for palmitoyltransferase activity.</text>
</comment>
<feature type="domain" description="Palmitoyltransferase DHHC" evidence="11">
    <location>
        <begin position="116"/>
        <end position="235"/>
    </location>
</feature>
<evidence type="ECO:0000313" key="12">
    <source>
        <dbReference type="EMBL" id="PVD22257.1"/>
    </source>
</evidence>
<comment type="subcellular location">
    <subcellularLocation>
        <location evidence="1">Endomembrane system</location>
        <topology evidence="1">Multi-pass membrane protein</topology>
    </subcellularLocation>
</comment>
<keyword evidence="6 10" id="KW-0472">Membrane</keyword>
<accession>A0A2T7NM49</accession>
<name>A0A2T7NM49_POMCA</name>
<evidence type="ECO:0000259" key="11">
    <source>
        <dbReference type="Pfam" id="PF01529"/>
    </source>
</evidence>
<evidence type="ECO:0000256" key="9">
    <source>
        <dbReference type="ARBA" id="ARBA00023315"/>
    </source>
</evidence>
<keyword evidence="5 10" id="KW-1133">Transmembrane helix</keyword>
<evidence type="ECO:0000256" key="5">
    <source>
        <dbReference type="ARBA" id="ARBA00022989"/>
    </source>
</evidence>
<dbReference type="EC" id="2.3.1.225" evidence="10"/>
<feature type="transmembrane region" description="Helical" evidence="10">
    <location>
        <begin position="48"/>
        <end position="70"/>
    </location>
</feature>
<dbReference type="PANTHER" id="PTHR22883">
    <property type="entry name" value="ZINC FINGER DHHC DOMAIN CONTAINING PROTEIN"/>
    <property type="match status" value="1"/>
</dbReference>
<dbReference type="EMBL" id="PZQS01000011">
    <property type="protein sequence ID" value="PVD22257.1"/>
    <property type="molecule type" value="Genomic_DNA"/>
</dbReference>
<comment type="similarity">
    <text evidence="2 10">Belongs to the DHHC palmitoyltransferase family.</text>
</comment>
<keyword evidence="13" id="KW-1185">Reference proteome</keyword>
<keyword evidence="4 10" id="KW-0812">Transmembrane</keyword>
<evidence type="ECO:0000256" key="4">
    <source>
        <dbReference type="ARBA" id="ARBA00022692"/>
    </source>
</evidence>
<sequence>MKCPPYHRCGAKLFVRLTHTVLCLGVPASLLSKDTILAHALLHGENLVVGILYVALLAFSLSMYYAACFVDPGYLPVVKKRPVKLTATSSTEAADSDEEGSTMLKFQTSEGDFKYRQCDFCEIQQPMRTKHCEDCGKCVRKYDHHCPWLEACIGERNHKFFWLFLLATSALTPWTLYMTWNGIEYQPQWGDWIKTNILLMINILIEVAGGFIVVGLLSFHTFLMLRGLTTWEAASRERITYLKYLDENYNPFNEGLCKNTFYFLCSFHSRKWEGVYTKHAQINSSVA</sequence>
<dbReference type="PROSITE" id="PS50216">
    <property type="entry name" value="DHHC"/>
    <property type="match status" value="1"/>
</dbReference>
<gene>
    <name evidence="12" type="ORF">C0Q70_18065</name>
</gene>
<comment type="catalytic activity">
    <reaction evidence="10">
        <text>L-cysteinyl-[protein] + hexadecanoyl-CoA = S-hexadecanoyl-L-cysteinyl-[protein] + CoA</text>
        <dbReference type="Rhea" id="RHEA:36683"/>
        <dbReference type="Rhea" id="RHEA-COMP:10131"/>
        <dbReference type="Rhea" id="RHEA-COMP:11032"/>
        <dbReference type="ChEBI" id="CHEBI:29950"/>
        <dbReference type="ChEBI" id="CHEBI:57287"/>
        <dbReference type="ChEBI" id="CHEBI:57379"/>
        <dbReference type="ChEBI" id="CHEBI:74151"/>
        <dbReference type="EC" id="2.3.1.225"/>
    </reaction>
</comment>
<dbReference type="STRING" id="400727.A0A2T7NM49"/>
<dbReference type="PANTHER" id="PTHR22883:SF301">
    <property type="entry name" value="PALMITOYLTRANSFERASE ZDHHC12"/>
    <property type="match status" value="1"/>
</dbReference>
<feature type="transmembrane region" description="Helical" evidence="10">
    <location>
        <begin position="197"/>
        <end position="219"/>
    </location>
</feature>
<keyword evidence="9 10" id="KW-0012">Acyltransferase</keyword>
<evidence type="ECO:0000256" key="7">
    <source>
        <dbReference type="ARBA" id="ARBA00023139"/>
    </source>
</evidence>
<dbReference type="AlphaFoldDB" id="A0A2T7NM49"/>
<dbReference type="Pfam" id="PF01529">
    <property type="entry name" value="DHHC"/>
    <property type="match status" value="1"/>
</dbReference>
<feature type="transmembrane region" description="Helical" evidence="10">
    <location>
        <begin position="160"/>
        <end position="177"/>
    </location>
</feature>
<dbReference type="GO" id="GO:0006612">
    <property type="term" value="P:protein targeting to membrane"/>
    <property type="evidence" value="ECO:0007669"/>
    <property type="project" value="TreeGrafter"/>
</dbReference>
<dbReference type="InterPro" id="IPR001594">
    <property type="entry name" value="Palmitoyltrfase_DHHC"/>
</dbReference>
<evidence type="ECO:0000256" key="10">
    <source>
        <dbReference type="RuleBase" id="RU079119"/>
    </source>
</evidence>
<dbReference type="GO" id="GO:0019706">
    <property type="term" value="F:protein-cysteine S-palmitoyltransferase activity"/>
    <property type="evidence" value="ECO:0007669"/>
    <property type="project" value="UniProtKB-EC"/>
</dbReference>
<dbReference type="Proteomes" id="UP000245119">
    <property type="component" value="Linkage Group LG11"/>
</dbReference>
<evidence type="ECO:0000313" key="13">
    <source>
        <dbReference type="Proteomes" id="UP000245119"/>
    </source>
</evidence>
<dbReference type="GO" id="GO:0005794">
    <property type="term" value="C:Golgi apparatus"/>
    <property type="evidence" value="ECO:0007669"/>
    <property type="project" value="TreeGrafter"/>
</dbReference>
<dbReference type="OrthoDB" id="331948at2759"/>
<evidence type="ECO:0000256" key="3">
    <source>
        <dbReference type="ARBA" id="ARBA00022679"/>
    </source>
</evidence>
<evidence type="ECO:0000256" key="6">
    <source>
        <dbReference type="ARBA" id="ARBA00023136"/>
    </source>
</evidence>
<keyword evidence="7" id="KW-0564">Palmitate</keyword>
<keyword evidence="8" id="KW-0449">Lipoprotein</keyword>
<dbReference type="OMA" id="FISPHRI"/>
<dbReference type="InterPro" id="IPR039859">
    <property type="entry name" value="PFA4/ZDH16/20/ERF2-like"/>
</dbReference>
<evidence type="ECO:0000256" key="1">
    <source>
        <dbReference type="ARBA" id="ARBA00004127"/>
    </source>
</evidence>
<evidence type="ECO:0000256" key="8">
    <source>
        <dbReference type="ARBA" id="ARBA00023288"/>
    </source>
</evidence>
<reference evidence="12 13" key="1">
    <citation type="submission" date="2018-04" db="EMBL/GenBank/DDBJ databases">
        <title>The genome of golden apple snail Pomacea canaliculata provides insight into stress tolerance and invasive adaptation.</title>
        <authorList>
            <person name="Liu C."/>
            <person name="Liu B."/>
            <person name="Ren Y."/>
            <person name="Zhang Y."/>
            <person name="Wang H."/>
            <person name="Li S."/>
            <person name="Jiang F."/>
            <person name="Yin L."/>
            <person name="Zhang G."/>
            <person name="Qian W."/>
            <person name="Fan W."/>
        </authorList>
    </citation>
    <scope>NUCLEOTIDE SEQUENCE [LARGE SCALE GENOMIC DNA]</scope>
    <source>
        <strain evidence="12">SZHN2017</strain>
        <tissue evidence="12">Muscle</tissue>
    </source>
</reference>
<keyword evidence="3 10" id="KW-0808">Transferase</keyword>